<dbReference type="PANTHER" id="PTHR21252:SF2">
    <property type="entry name" value="MITOCHONDRIAL OUTER MEMBRANE PROTEIN SLC25A46"/>
    <property type="match status" value="1"/>
</dbReference>
<evidence type="ECO:0000256" key="9">
    <source>
        <dbReference type="ARBA" id="ARBA00023136"/>
    </source>
</evidence>
<dbReference type="PANTHER" id="PTHR21252">
    <property type="entry name" value="TB1 PROTEIN-RELATED"/>
    <property type="match status" value="1"/>
</dbReference>
<evidence type="ECO:0008006" key="15">
    <source>
        <dbReference type="Google" id="ProtNLM"/>
    </source>
</evidence>
<evidence type="ECO:0000256" key="11">
    <source>
        <dbReference type="RuleBase" id="RU000488"/>
    </source>
</evidence>
<accession>A0A7R9GB15</accession>
<evidence type="ECO:0000256" key="6">
    <source>
        <dbReference type="ARBA" id="ARBA00022787"/>
    </source>
</evidence>
<protein>
    <recommendedName>
        <fullName evidence="15">Solute carrier family 25 member 46</fullName>
    </recommendedName>
</protein>
<evidence type="ECO:0000256" key="1">
    <source>
        <dbReference type="ARBA" id="ARBA00004374"/>
    </source>
</evidence>
<proteinExistence type="inferred from homology"/>
<evidence type="ECO:0000256" key="2">
    <source>
        <dbReference type="ARBA" id="ARBA00006375"/>
    </source>
</evidence>
<keyword evidence="6" id="KW-1000">Mitochondrion outer membrane</keyword>
<dbReference type="Proteomes" id="UP000678499">
    <property type="component" value="Unassembled WGS sequence"/>
</dbReference>
<evidence type="ECO:0000256" key="4">
    <source>
        <dbReference type="ARBA" id="ARBA00022692"/>
    </source>
</evidence>
<keyword evidence="9 10" id="KW-0472">Membrane</keyword>
<dbReference type="SUPFAM" id="SSF103506">
    <property type="entry name" value="Mitochondrial carrier"/>
    <property type="match status" value="1"/>
</dbReference>
<evidence type="ECO:0000256" key="7">
    <source>
        <dbReference type="ARBA" id="ARBA00022989"/>
    </source>
</evidence>
<name>A0A7R9GB15_9CRUS</name>
<feature type="region of interest" description="Disordered" evidence="12">
    <location>
        <begin position="18"/>
        <end position="83"/>
    </location>
</feature>
<evidence type="ECO:0000256" key="5">
    <source>
        <dbReference type="ARBA" id="ARBA00022737"/>
    </source>
</evidence>
<dbReference type="Pfam" id="PF00153">
    <property type="entry name" value="Mito_carr"/>
    <property type="match status" value="1"/>
</dbReference>
<feature type="repeat" description="Solcar" evidence="10">
    <location>
        <begin position="344"/>
        <end position="447"/>
    </location>
</feature>
<evidence type="ECO:0000256" key="8">
    <source>
        <dbReference type="ARBA" id="ARBA00023128"/>
    </source>
</evidence>
<dbReference type="EMBL" id="CAJPEX010000460">
    <property type="protein sequence ID" value="CAG0915841.1"/>
    <property type="molecule type" value="Genomic_DNA"/>
</dbReference>
<dbReference type="PROSITE" id="PS50920">
    <property type="entry name" value="SOLCAR"/>
    <property type="match status" value="1"/>
</dbReference>
<keyword evidence="14" id="KW-1185">Reference proteome</keyword>
<dbReference type="InterPro" id="IPR018108">
    <property type="entry name" value="MCP_transmembrane"/>
</dbReference>
<evidence type="ECO:0000313" key="14">
    <source>
        <dbReference type="Proteomes" id="UP000678499"/>
    </source>
</evidence>
<dbReference type="InterPro" id="IPR039158">
    <property type="entry name" value="SLC25A46"/>
</dbReference>
<feature type="compositionally biased region" description="Basic and acidic residues" evidence="12">
    <location>
        <begin position="474"/>
        <end position="485"/>
    </location>
</feature>
<keyword evidence="7" id="KW-1133">Transmembrane helix</keyword>
<keyword evidence="5" id="KW-0677">Repeat</keyword>
<comment type="similarity">
    <text evidence="2 11">Belongs to the mitochondrial carrier (TC 2.A.29) family.</text>
</comment>
<reference evidence="13" key="1">
    <citation type="submission" date="2020-11" db="EMBL/GenBank/DDBJ databases">
        <authorList>
            <person name="Tran Van P."/>
        </authorList>
    </citation>
    <scope>NUCLEOTIDE SEQUENCE</scope>
</reference>
<dbReference type="Gene3D" id="1.50.40.10">
    <property type="entry name" value="Mitochondrial carrier domain"/>
    <property type="match status" value="1"/>
</dbReference>
<organism evidence="13">
    <name type="scientific">Notodromas monacha</name>
    <dbReference type="NCBI Taxonomy" id="399045"/>
    <lineage>
        <taxon>Eukaryota</taxon>
        <taxon>Metazoa</taxon>
        <taxon>Ecdysozoa</taxon>
        <taxon>Arthropoda</taxon>
        <taxon>Crustacea</taxon>
        <taxon>Oligostraca</taxon>
        <taxon>Ostracoda</taxon>
        <taxon>Podocopa</taxon>
        <taxon>Podocopida</taxon>
        <taxon>Cypridocopina</taxon>
        <taxon>Cypridoidea</taxon>
        <taxon>Cyprididae</taxon>
        <taxon>Notodromas</taxon>
    </lineage>
</organism>
<gene>
    <name evidence="13" type="ORF">NMOB1V02_LOCUS3478</name>
</gene>
<evidence type="ECO:0000256" key="3">
    <source>
        <dbReference type="ARBA" id="ARBA00022448"/>
    </source>
</evidence>
<dbReference type="AlphaFoldDB" id="A0A7R9GB15"/>
<keyword evidence="3 11" id="KW-0813">Transport</keyword>
<evidence type="ECO:0000313" key="13">
    <source>
        <dbReference type="EMBL" id="CAD7275689.1"/>
    </source>
</evidence>
<comment type="subcellular location">
    <subcellularLocation>
        <location evidence="1">Mitochondrion outer membrane</location>
        <topology evidence="1">Multi-pass membrane protein</topology>
    </subcellularLocation>
</comment>
<feature type="region of interest" description="Disordered" evidence="12">
    <location>
        <begin position="457"/>
        <end position="485"/>
    </location>
</feature>
<feature type="compositionally biased region" description="Basic and acidic residues" evidence="12">
    <location>
        <begin position="28"/>
        <end position="57"/>
    </location>
</feature>
<dbReference type="InterPro" id="IPR023395">
    <property type="entry name" value="MCP_dom_sf"/>
</dbReference>
<dbReference type="GO" id="GO:0005741">
    <property type="term" value="C:mitochondrial outer membrane"/>
    <property type="evidence" value="ECO:0007669"/>
    <property type="project" value="UniProtKB-SubCell"/>
</dbReference>
<dbReference type="GO" id="GO:0090149">
    <property type="term" value="P:mitochondrial membrane fission"/>
    <property type="evidence" value="ECO:0007669"/>
    <property type="project" value="InterPro"/>
</dbReference>
<evidence type="ECO:0000256" key="12">
    <source>
        <dbReference type="SAM" id="MobiDB-lite"/>
    </source>
</evidence>
<keyword evidence="4 10" id="KW-0812">Transmembrane</keyword>
<evidence type="ECO:0000256" key="10">
    <source>
        <dbReference type="PROSITE-ProRule" id="PRU00282"/>
    </source>
</evidence>
<dbReference type="OrthoDB" id="2403262at2759"/>
<dbReference type="EMBL" id="OA882497">
    <property type="protein sequence ID" value="CAD7275689.1"/>
    <property type="molecule type" value="Genomic_DNA"/>
</dbReference>
<sequence length="485" mass="54268">MAGLDDYQYYAKFQSAESPFWESPNRQRPSERRPVDTLDSEDSIRMTRYDENERFAFFDEPGLEDDEPQESSSHGLSFPGSVPDIKSGKDAWESLFGPRKKKNTAAERESEACVTKATKNYSLCLNAATSTAEYLIAHPFLVIRRQCQVNSESVRFHLSPLSTIGVVYRLAKAQGIFALSKGFTSVLLVKGISVWTEDCLNRVTPWSSTFPKSFSLVDTVGHLSLKCGGLVAAAPFQAASLVETVQSDIASELPGFLDVLIEGAYRLTCWNFPQSGRLLPIWAVVPASVVEGVARYSLTELLFRMLSFGDELLHPKKYFQEKRWDSQGVEVEPSVAERISWATKDLHNTSVFRLWAAFLAHVLTYPLETVLNRLLLQGTRTIIDDLDSNGTSVIAVLSGYSGFRDCVRTMMVEEGFRGFYKGVGTLFWTYLAQFALLRVADLVLVQYFSYSSPADDILSRTQSSPVSPALPSDEWNRMPPRADSR</sequence>
<keyword evidence="8" id="KW-0496">Mitochondrion</keyword>